<dbReference type="EMBL" id="QXJM01000039">
    <property type="protein sequence ID" value="RIE02268.1"/>
    <property type="molecule type" value="Genomic_DNA"/>
</dbReference>
<protein>
    <submittedName>
        <fullName evidence="1">Uncharacterized protein</fullName>
    </submittedName>
</protein>
<proteinExistence type="predicted"/>
<dbReference type="AlphaFoldDB" id="A0A398CNG6"/>
<evidence type="ECO:0000313" key="1">
    <source>
        <dbReference type="EMBL" id="RIE02268.1"/>
    </source>
</evidence>
<keyword evidence="2" id="KW-1185">Reference proteome</keyword>
<accession>A0A398CNG6</accession>
<dbReference type="SUPFAM" id="SSF63825">
    <property type="entry name" value="YWTD domain"/>
    <property type="match status" value="1"/>
</dbReference>
<comment type="caution">
    <text evidence="1">The sequence shown here is derived from an EMBL/GenBank/DDBJ whole genome shotgun (WGS) entry which is preliminary data.</text>
</comment>
<reference evidence="1 2" key="1">
    <citation type="submission" date="2018-09" db="EMBL/GenBank/DDBJ databases">
        <title>Cohnella cavernae sp. nov., isolated from a karst cave.</title>
        <authorList>
            <person name="Zhu H."/>
        </authorList>
    </citation>
    <scope>NUCLEOTIDE SEQUENCE [LARGE SCALE GENOMIC DNA]</scope>
    <source>
        <strain evidence="1 2">K2E09-144</strain>
    </source>
</reference>
<dbReference type="OrthoDB" id="2663432at2"/>
<name>A0A398CNG6_9BACL</name>
<gene>
    <name evidence="1" type="ORF">D3H35_16180</name>
</gene>
<dbReference type="RefSeq" id="WP_119150310.1">
    <property type="nucleotide sequence ID" value="NZ_JBHSOV010000001.1"/>
</dbReference>
<organism evidence="1 2">
    <name type="scientific">Cohnella faecalis</name>
    <dbReference type="NCBI Taxonomy" id="2315694"/>
    <lineage>
        <taxon>Bacteria</taxon>
        <taxon>Bacillati</taxon>
        <taxon>Bacillota</taxon>
        <taxon>Bacilli</taxon>
        <taxon>Bacillales</taxon>
        <taxon>Paenibacillaceae</taxon>
        <taxon>Cohnella</taxon>
    </lineage>
</organism>
<sequence>MTGISRKLSIIVLIILFAIGSIPGKFSASIGGISDVAAAANISGHDGIGYSGSIPGNEVAGTAFTGYQAWPSGLTKGSSGFIGGVYDGTSIWMIPYNADRLMKVNPSSGEMTGYSNWPAGFTKGSNAFAGGVFDGTNIWLIPYSANQVIKVNATTGEMTGYSGWPGGSKGSDQFVGGVFDGTHIWLTPYSGSRLIKVNITTGAMTAYNSWPSGTTLGS</sequence>
<evidence type="ECO:0000313" key="2">
    <source>
        <dbReference type="Proteomes" id="UP000266340"/>
    </source>
</evidence>
<dbReference type="Proteomes" id="UP000266340">
    <property type="component" value="Unassembled WGS sequence"/>
</dbReference>